<keyword evidence="2" id="KW-1185">Reference proteome</keyword>
<proteinExistence type="predicted"/>
<reference evidence="1 2" key="1">
    <citation type="submission" date="2015-09" db="EMBL/GenBank/DDBJ databases">
        <title>Atta colombica WGS genome.</title>
        <authorList>
            <person name="Nygaard S."/>
            <person name="Hu H."/>
            <person name="Boomsma J."/>
            <person name="Zhang G."/>
        </authorList>
    </citation>
    <scope>NUCLEOTIDE SEQUENCE [LARGE SCALE GENOMIC DNA]</scope>
    <source>
        <strain evidence="1">Treedump-2</strain>
        <tissue evidence="1">Whole body</tissue>
    </source>
</reference>
<evidence type="ECO:0000313" key="1">
    <source>
        <dbReference type="EMBL" id="KYM78484.1"/>
    </source>
</evidence>
<dbReference type="AlphaFoldDB" id="A0A195B2Q6"/>
<dbReference type="Proteomes" id="UP000078540">
    <property type="component" value="Unassembled WGS sequence"/>
</dbReference>
<protein>
    <submittedName>
        <fullName evidence="1">Uncharacterized protein</fullName>
    </submittedName>
</protein>
<sequence>MTQTRSCDLAMISIEKELANMKIIERKMGPSPVLYSKEEEGKMDLFLKRHPEISVRNTEILYKAKFTNTLISYVYQTISRPLSRSRVKDFGINCHVNNNQKEREREKKRENGIEISALKLNPLTSIAAYTRPSASVRSRTFVSRSNPPLSSVPAFPGDLRNRILQLADAFNAARKTTCLAPSNA</sequence>
<dbReference type="EMBL" id="KQ976662">
    <property type="protein sequence ID" value="KYM78484.1"/>
    <property type="molecule type" value="Genomic_DNA"/>
</dbReference>
<name>A0A195B2Q6_9HYME</name>
<evidence type="ECO:0000313" key="2">
    <source>
        <dbReference type="Proteomes" id="UP000078540"/>
    </source>
</evidence>
<accession>A0A195B2Q6</accession>
<organism evidence="1 2">
    <name type="scientific">Atta colombica</name>
    <dbReference type="NCBI Taxonomy" id="520822"/>
    <lineage>
        <taxon>Eukaryota</taxon>
        <taxon>Metazoa</taxon>
        <taxon>Ecdysozoa</taxon>
        <taxon>Arthropoda</taxon>
        <taxon>Hexapoda</taxon>
        <taxon>Insecta</taxon>
        <taxon>Pterygota</taxon>
        <taxon>Neoptera</taxon>
        <taxon>Endopterygota</taxon>
        <taxon>Hymenoptera</taxon>
        <taxon>Apocrita</taxon>
        <taxon>Aculeata</taxon>
        <taxon>Formicoidea</taxon>
        <taxon>Formicidae</taxon>
        <taxon>Myrmicinae</taxon>
        <taxon>Atta</taxon>
    </lineage>
</organism>
<gene>
    <name evidence="1" type="ORF">ALC53_11139</name>
</gene>